<keyword evidence="2" id="KW-0732">Signal</keyword>
<dbReference type="RefSeq" id="WP_130245287.1">
    <property type="nucleotide sequence ID" value="NZ_PPUZ01000034.1"/>
</dbReference>
<evidence type="ECO:0000256" key="1">
    <source>
        <dbReference type="SAM" id="MobiDB-lite"/>
    </source>
</evidence>
<accession>A0A4Q7EA92</accession>
<dbReference type="InterPro" id="IPR013783">
    <property type="entry name" value="Ig-like_fold"/>
</dbReference>
<dbReference type="Proteomes" id="UP000292345">
    <property type="component" value="Unassembled WGS sequence"/>
</dbReference>
<dbReference type="PROSITE" id="PS51257">
    <property type="entry name" value="PROKAR_LIPOPROTEIN"/>
    <property type="match status" value="1"/>
</dbReference>
<comment type="caution">
    <text evidence="3">The sequence shown here is derived from an EMBL/GenBank/DDBJ whole genome shotgun (WGS) entry which is preliminary data.</text>
</comment>
<dbReference type="Gene3D" id="2.60.40.10">
    <property type="entry name" value="Immunoglobulins"/>
    <property type="match status" value="1"/>
</dbReference>
<feature type="region of interest" description="Disordered" evidence="1">
    <location>
        <begin position="645"/>
        <end position="665"/>
    </location>
</feature>
<reference evidence="3 4" key="1">
    <citation type="submission" date="2018-01" db="EMBL/GenBank/DDBJ databases">
        <title>Co-occurrence of chitin degradation, pigmentation and bioactivity in marine Pseudoalteromonas.</title>
        <authorList>
            <person name="Paulsen S."/>
            <person name="Gram L."/>
            <person name="Machado H."/>
        </authorList>
    </citation>
    <scope>NUCLEOTIDE SEQUENCE [LARGE SCALE GENOMIC DNA]</scope>
    <source>
        <strain evidence="3 4">S1946</strain>
    </source>
</reference>
<dbReference type="EMBL" id="PPUZ01000034">
    <property type="protein sequence ID" value="RZM80185.1"/>
    <property type="molecule type" value="Genomic_DNA"/>
</dbReference>
<proteinExistence type="predicted"/>
<evidence type="ECO:0000256" key="2">
    <source>
        <dbReference type="SAM" id="SignalP"/>
    </source>
</evidence>
<dbReference type="AlphaFoldDB" id="A0A4Q7EA92"/>
<feature type="signal peptide" evidence="2">
    <location>
        <begin position="1"/>
        <end position="26"/>
    </location>
</feature>
<organism evidence="3 4">
    <name type="scientific">Pseudoalteromonas rubra</name>
    <dbReference type="NCBI Taxonomy" id="43658"/>
    <lineage>
        <taxon>Bacteria</taxon>
        <taxon>Pseudomonadati</taxon>
        <taxon>Pseudomonadota</taxon>
        <taxon>Gammaproteobacteria</taxon>
        <taxon>Alteromonadales</taxon>
        <taxon>Pseudoalteromonadaceae</taxon>
        <taxon>Pseudoalteromonas</taxon>
    </lineage>
</organism>
<gene>
    <name evidence="3" type="ORF">C3B51_12895</name>
</gene>
<name>A0A4Q7EA92_9GAMM</name>
<protein>
    <submittedName>
        <fullName evidence="3">Uncharacterized protein</fullName>
    </submittedName>
</protein>
<sequence length="665" mass="73054">MKFSKWNCMRHLIAVPFILSCAVSCGGSGDPKDAPAQQVDDQNSYSPDILFEAPNEVWAGSNLQLFVQVLNDGNNNASFSWKVLSGPTLDLSNHSTGALEVTVPNVEQDTDWTLEVTITDEGKTASKQVTIKIKRKVNSVTLTGIVTDQPVANPKVSARVGDIGFIATSNAKGEYSITLEIDEANKDQLVQLVAIDPQNESIQFVSQLNTLNTLYSTAGDDSILNSRENFRVNITNVTTAEYGLIRQANLRPLTGEELLSARNGVDTAQQLVLAALLKLVADNDEYSLPAGLNSTRTLANDKAEAEAFEAEVREKDPDIIALTIEEIINDPNLIDADGDGTRPTPDHPLQGAWQLEGEPDVAIIIKDGKWVHIQTKHKEDEEDGQPGYEIGDFNWDAASKLMTVTLSDDTNGVFGWDEDLTTKAEVVNDKLVLTFEQEQQSISFTRIEDINNPLVGAYYEGSLSGEFYLVVFKEDGYAFELEYIASNKGVSGSNYSYDSKTNKVHLELYLDQLGLARDPDFVARAQNNTLQYKDGDEGGVMTRVLNLVEPLAFDEQTMAGNYTLTMDNSSDKLHPIALALNADKTATVTFNDRAHTGSWRINQGQLLISGSATDYQYAFGVIITPTRQTEDGMKVLNLTFVEPEVSNDNDDPRNHGFSLATLKKQ</sequence>
<evidence type="ECO:0000313" key="3">
    <source>
        <dbReference type="EMBL" id="RZM80185.1"/>
    </source>
</evidence>
<feature type="chain" id="PRO_5020662684" evidence="2">
    <location>
        <begin position="27"/>
        <end position="665"/>
    </location>
</feature>
<evidence type="ECO:0000313" key="4">
    <source>
        <dbReference type="Proteomes" id="UP000292345"/>
    </source>
</evidence>